<evidence type="ECO:0000313" key="1">
    <source>
        <dbReference type="EMBL" id="CEK79640.1"/>
    </source>
</evidence>
<proteinExistence type="predicted"/>
<accession>A0A0B7AI84</accession>
<reference evidence="1" key="1">
    <citation type="submission" date="2014-12" db="EMBL/GenBank/DDBJ databases">
        <title>Insight into the proteome of Arion vulgaris.</title>
        <authorList>
            <person name="Aradska J."/>
            <person name="Bulat T."/>
            <person name="Smidak R."/>
            <person name="Sarate P."/>
            <person name="Gangsoo J."/>
            <person name="Sialana F."/>
            <person name="Bilban M."/>
            <person name="Lubec G."/>
        </authorList>
    </citation>
    <scope>NUCLEOTIDE SEQUENCE</scope>
    <source>
        <tissue evidence="1">Skin</tissue>
    </source>
</reference>
<dbReference type="EMBL" id="HACG01032775">
    <property type="protein sequence ID" value="CEK79640.1"/>
    <property type="molecule type" value="Transcribed_RNA"/>
</dbReference>
<dbReference type="AlphaFoldDB" id="A0A0B7AI84"/>
<protein>
    <submittedName>
        <fullName evidence="1">Uncharacterized protein</fullName>
    </submittedName>
</protein>
<name>A0A0B7AI84_9EUPU</name>
<organism evidence="1">
    <name type="scientific">Arion vulgaris</name>
    <dbReference type="NCBI Taxonomy" id="1028688"/>
    <lineage>
        <taxon>Eukaryota</taxon>
        <taxon>Metazoa</taxon>
        <taxon>Spiralia</taxon>
        <taxon>Lophotrochozoa</taxon>
        <taxon>Mollusca</taxon>
        <taxon>Gastropoda</taxon>
        <taxon>Heterobranchia</taxon>
        <taxon>Euthyneura</taxon>
        <taxon>Panpulmonata</taxon>
        <taxon>Eupulmonata</taxon>
        <taxon>Stylommatophora</taxon>
        <taxon>Helicina</taxon>
        <taxon>Arionoidea</taxon>
        <taxon>Arionidae</taxon>
        <taxon>Arion</taxon>
    </lineage>
</organism>
<gene>
    <name evidence="1" type="primary">ORF116658</name>
</gene>
<sequence length="52" mass="6000">MQGLTLMDTQQRTEEVHIFQVMTVKMEGDCQSSLDLWRQSLCTDFETSGKTD</sequence>